<reference evidence="1 2" key="1">
    <citation type="journal article" date="2019" name="G3 (Bethesda)">
        <title>Sequencing of a Wild Apple (Malus baccata) Genome Unravels the Differences Between Cultivated and Wild Apple Species Regarding Disease Resistance and Cold Tolerance.</title>
        <authorList>
            <person name="Chen X."/>
        </authorList>
    </citation>
    <scope>NUCLEOTIDE SEQUENCE [LARGE SCALE GENOMIC DNA]</scope>
    <source>
        <strain evidence="2">cv. Shandingzi</strain>
        <tissue evidence="1">Leaves</tissue>
    </source>
</reference>
<name>A0A540KMQ9_MALBA</name>
<comment type="caution">
    <text evidence="1">The sequence shown here is derived from an EMBL/GenBank/DDBJ whole genome shotgun (WGS) entry which is preliminary data.</text>
</comment>
<protein>
    <recommendedName>
        <fullName evidence="3">Histidine kinase domain-containing protein</fullName>
    </recommendedName>
</protein>
<evidence type="ECO:0000313" key="2">
    <source>
        <dbReference type="Proteomes" id="UP000315295"/>
    </source>
</evidence>
<accession>A0A540KMQ9</accession>
<dbReference type="Gene3D" id="3.30.565.10">
    <property type="entry name" value="Histidine kinase-like ATPase, C-terminal domain"/>
    <property type="match status" value="1"/>
</dbReference>
<dbReference type="EMBL" id="VIEB01001093">
    <property type="protein sequence ID" value="TQD75516.1"/>
    <property type="molecule type" value="Genomic_DNA"/>
</dbReference>
<dbReference type="STRING" id="106549.A0A540KMQ9"/>
<gene>
    <name evidence="1" type="ORF">C1H46_038955</name>
</gene>
<dbReference type="InterPro" id="IPR036890">
    <property type="entry name" value="HATPase_C_sf"/>
</dbReference>
<evidence type="ECO:0008006" key="3">
    <source>
        <dbReference type="Google" id="ProtNLM"/>
    </source>
</evidence>
<dbReference type="AlphaFoldDB" id="A0A540KMQ9"/>
<dbReference type="SUPFAM" id="SSF55874">
    <property type="entry name" value="ATPase domain of HSP90 chaperone/DNA topoisomerase II/histidine kinase"/>
    <property type="match status" value="1"/>
</dbReference>
<keyword evidence="2" id="KW-1185">Reference proteome</keyword>
<sequence>METNSSEFNLGETVEVVINQVMILSQEQQVKIIHDSPAEVSSMLLYGDNLRLQQVLSDFLTNALLFTPASEGSPIVFRVTPKKERIGMKMHIVLLEFQ</sequence>
<evidence type="ECO:0000313" key="1">
    <source>
        <dbReference type="EMBL" id="TQD75516.1"/>
    </source>
</evidence>
<proteinExistence type="predicted"/>
<dbReference type="Proteomes" id="UP000315295">
    <property type="component" value="Unassembled WGS sequence"/>
</dbReference>
<organism evidence="1 2">
    <name type="scientific">Malus baccata</name>
    <name type="common">Siberian crab apple</name>
    <name type="synonym">Pyrus baccata</name>
    <dbReference type="NCBI Taxonomy" id="106549"/>
    <lineage>
        <taxon>Eukaryota</taxon>
        <taxon>Viridiplantae</taxon>
        <taxon>Streptophyta</taxon>
        <taxon>Embryophyta</taxon>
        <taxon>Tracheophyta</taxon>
        <taxon>Spermatophyta</taxon>
        <taxon>Magnoliopsida</taxon>
        <taxon>eudicotyledons</taxon>
        <taxon>Gunneridae</taxon>
        <taxon>Pentapetalae</taxon>
        <taxon>rosids</taxon>
        <taxon>fabids</taxon>
        <taxon>Rosales</taxon>
        <taxon>Rosaceae</taxon>
        <taxon>Amygdaloideae</taxon>
        <taxon>Maleae</taxon>
        <taxon>Malus</taxon>
    </lineage>
</organism>